<protein>
    <submittedName>
        <fullName evidence="9 10">Uncharacterized protein</fullName>
    </submittedName>
</protein>
<organism>
    <name type="scientific">Ixodes scapularis</name>
    <name type="common">Black-legged tick</name>
    <name type="synonym">Deer tick</name>
    <dbReference type="NCBI Taxonomy" id="6945"/>
    <lineage>
        <taxon>Eukaryota</taxon>
        <taxon>Metazoa</taxon>
        <taxon>Ecdysozoa</taxon>
        <taxon>Arthropoda</taxon>
        <taxon>Chelicerata</taxon>
        <taxon>Arachnida</taxon>
        <taxon>Acari</taxon>
        <taxon>Parasitiformes</taxon>
        <taxon>Ixodida</taxon>
        <taxon>Ixodoidea</taxon>
        <taxon>Ixodidae</taxon>
        <taxon>Ixodinae</taxon>
        <taxon>Ixodes</taxon>
    </lineage>
</organism>
<evidence type="ECO:0000256" key="1">
    <source>
        <dbReference type="ARBA" id="ARBA00004651"/>
    </source>
</evidence>
<evidence type="ECO:0000313" key="11">
    <source>
        <dbReference type="Proteomes" id="UP000001555"/>
    </source>
</evidence>
<comment type="subcellular location">
    <subcellularLocation>
        <location evidence="1">Cell membrane</location>
        <topology evidence="1">Multi-pass membrane protein</topology>
    </subcellularLocation>
</comment>
<feature type="transmembrane region" description="Helical" evidence="8">
    <location>
        <begin position="79"/>
        <end position="101"/>
    </location>
</feature>
<proteinExistence type="inferred from homology"/>
<evidence type="ECO:0000256" key="8">
    <source>
        <dbReference type="SAM" id="Phobius"/>
    </source>
</evidence>
<accession>B7Q484</accession>
<keyword evidence="5 8" id="KW-1133">Transmembrane helix</keyword>
<dbReference type="EMBL" id="ABJB010810745">
    <property type="status" value="NOT_ANNOTATED_CDS"/>
    <property type="molecule type" value="Genomic_DNA"/>
</dbReference>
<reference evidence="9 11" key="1">
    <citation type="submission" date="2008-03" db="EMBL/GenBank/DDBJ databases">
        <title>Annotation of Ixodes scapularis.</title>
        <authorList>
            <consortium name="Ixodes scapularis Genome Project Consortium"/>
            <person name="Caler E."/>
            <person name="Hannick L.I."/>
            <person name="Bidwell S."/>
            <person name="Joardar V."/>
            <person name="Thiagarajan M."/>
            <person name="Amedeo P."/>
            <person name="Galinsky K.J."/>
            <person name="Schobel S."/>
            <person name="Inman J."/>
            <person name="Hostetler J."/>
            <person name="Miller J."/>
            <person name="Hammond M."/>
            <person name="Megy K."/>
            <person name="Lawson D."/>
            <person name="Kodira C."/>
            <person name="Sutton G."/>
            <person name="Meyer J."/>
            <person name="Hill C.A."/>
            <person name="Birren B."/>
            <person name="Nene V."/>
            <person name="Collins F."/>
            <person name="Alarcon-Chaidez F."/>
            <person name="Wikel S."/>
            <person name="Strausberg R."/>
        </authorList>
    </citation>
    <scope>NUCLEOTIDE SEQUENCE [LARGE SCALE GENOMIC DNA]</scope>
    <source>
        <strain evidence="11">Wikel</strain>
        <strain evidence="9">Wikel colony</strain>
    </source>
</reference>
<evidence type="ECO:0000256" key="6">
    <source>
        <dbReference type="ARBA" id="ARBA00023136"/>
    </source>
</evidence>
<dbReference type="VEuPathDB" id="VectorBase:ISCI014322"/>
<dbReference type="InterPro" id="IPR009318">
    <property type="entry name" value="Gustatory_rcpt"/>
</dbReference>
<feature type="transmembrane region" description="Helical" evidence="8">
    <location>
        <begin position="364"/>
        <end position="380"/>
    </location>
</feature>
<dbReference type="Pfam" id="PF06151">
    <property type="entry name" value="Trehalose_recp"/>
    <property type="match status" value="1"/>
</dbReference>
<dbReference type="GO" id="GO:0050916">
    <property type="term" value="P:sensory perception of sweet taste"/>
    <property type="evidence" value="ECO:0007669"/>
    <property type="project" value="UniProtKB-ARBA"/>
</dbReference>
<dbReference type="InParanoid" id="B7Q484"/>
<evidence type="ECO:0000256" key="2">
    <source>
        <dbReference type="ARBA" id="ARBA00005327"/>
    </source>
</evidence>
<comment type="similarity">
    <text evidence="2">Belongs to the insect chemoreceptor superfamily. Gustatory receptor (GR) family. Gr5a subfamily.</text>
</comment>
<dbReference type="HOGENOM" id="CLU_678400_0_0_1"/>
<name>B7Q484_IXOSC</name>
<dbReference type="PANTHER" id="PTHR21421">
    <property type="entry name" value="GUSTATORY RECEPTOR"/>
    <property type="match status" value="1"/>
</dbReference>
<keyword evidence="7" id="KW-0675">Receptor</keyword>
<dbReference type="PaxDb" id="6945-B7Q484"/>
<evidence type="ECO:0000256" key="3">
    <source>
        <dbReference type="ARBA" id="ARBA00022475"/>
    </source>
</evidence>
<feature type="transmembrane region" description="Helical" evidence="8">
    <location>
        <begin position="287"/>
        <end position="306"/>
    </location>
</feature>
<dbReference type="VEuPathDB" id="VectorBase:ISCW011393"/>
<feature type="transmembrane region" description="Helical" evidence="8">
    <location>
        <begin position="134"/>
        <end position="153"/>
    </location>
</feature>
<dbReference type="PANTHER" id="PTHR21421:SF29">
    <property type="entry name" value="GUSTATORY RECEPTOR 5A FOR TREHALOSE-RELATED"/>
    <property type="match status" value="1"/>
</dbReference>
<dbReference type="GO" id="GO:0005886">
    <property type="term" value="C:plasma membrane"/>
    <property type="evidence" value="ECO:0007669"/>
    <property type="project" value="UniProtKB-SubCell"/>
</dbReference>
<feature type="transmembrane region" description="Helical" evidence="8">
    <location>
        <begin position="45"/>
        <end position="67"/>
    </location>
</feature>
<gene>
    <name evidence="9" type="ORF">IscW_ISCW011393</name>
</gene>
<keyword evidence="11" id="KW-1185">Reference proteome</keyword>
<dbReference type="EnsemblMetazoa" id="ISCW011393-RA">
    <property type="protein sequence ID" value="ISCW011393-PA"/>
    <property type="gene ID" value="ISCW011393"/>
</dbReference>
<evidence type="ECO:0000313" key="9">
    <source>
        <dbReference type="EMBL" id="EEC13656.1"/>
    </source>
</evidence>
<keyword evidence="6 8" id="KW-0472">Membrane</keyword>
<dbReference type="GO" id="GO:0008527">
    <property type="term" value="F:taste receptor activity"/>
    <property type="evidence" value="ECO:0007669"/>
    <property type="project" value="InterPro"/>
</dbReference>
<evidence type="ECO:0000313" key="10">
    <source>
        <dbReference type="EnsemblMetazoa" id="ISCW011393-PA"/>
    </source>
</evidence>
<dbReference type="Proteomes" id="UP000001555">
    <property type="component" value="Unassembled WGS sequence"/>
</dbReference>
<evidence type="ECO:0000256" key="5">
    <source>
        <dbReference type="ARBA" id="ARBA00022989"/>
    </source>
</evidence>
<keyword evidence="3" id="KW-1003">Cell membrane</keyword>
<dbReference type="FunCoup" id="B7Q484">
    <property type="interactions" value="33"/>
</dbReference>
<dbReference type="EMBL" id="DS853698">
    <property type="protein sequence ID" value="EEC13656.1"/>
    <property type="molecule type" value="Genomic_DNA"/>
</dbReference>
<reference evidence="10" key="2">
    <citation type="submission" date="2020-05" db="UniProtKB">
        <authorList>
            <consortium name="EnsemblMetazoa"/>
        </authorList>
    </citation>
    <scope>IDENTIFICATION</scope>
    <source>
        <strain evidence="10">wikel</strain>
    </source>
</reference>
<evidence type="ECO:0000256" key="4">
    <source>
        <dbReference type="ARBA" id="ARBA00022692"/>
    </source>
</evidence>
<dbReference type="GO" id="GO:0007606">
    <property type="term" value="P:sensory perception of chemical stimulus"/>
    <property type="evidence" value="ECO:0000318"/>
    <property type="project" value="GO_Central"/>
</dbReference>
<dbReference type="AlphaFoldDB" id="B7Q484"/>
<feature type="transmembrane region" description="Helical" evidence="8">
    <location>
        <begin position="174"/>
        <end position="198"/>
    </location>
</feature>
<keyword evidence="4 8" id="KW-0812">Transmembrane</keyword>
<sequence>MRSLMLQRAAPYAILCRLHGCFFIHNFRGNSLRNAKVNWKTPYTIYSLSFFGLYLILEEMYATRFTYVIRNISDTLSKYLLLVIYGVVMVKIIANLTVMLAKPDKLLAFFLKSEVFETNTGFSPRTYSLQHSTFHRWNAVRAIWVFMAFVLFFTEAERFMIAELTRSMPPQKSVPLTIFGFIMGSGFMVYDSLSYLFLRCCTKVLVEYIHVEVQGFQEAGKLQNIPFHLHSPREIEATRLRMNNIRKLKESFNEIWEGPLILACASTIMVNCVVLDAMFHDGMRKELWLAVAYSLYSSLCFIDLAYTGQSLIDEVRKLKSAILMVPAFEAPDCYLTQLRYLHEVVDPEGMCLGGGGFFVLKRSLLVPMTGSIIIFGVILVQTSNTLALKNNAT</sequence>
<evidence type="ECO:0000256" key="7">
    <source>
        <dbReference type="ARBA" id="ARBA00023170"/>
    </source>
</evidence>